<evidence type="ECO:0000256" key="3">
    <source>
        <dbReference type="ARBA" id="ARBA00012239"/>
    </source>
</evidence>
<comment type="caution">
    <text evidence="9">The sequence shown here is derived from an EMBL/GenBank/DDBJ whole genome shotgun (WGS) entry which is preliminary data.</text>
</comment>
<keyword evidence="4" id="KW-0808">Transferase</keyword>
<dbReference type="Pfam" id="PF00266">
    <property type="entry name" value="Aminotran_5"/>
    <property type="match status" value="1"/>
</dbReference>
<comment type="cofactor">
    <cofactor evidence="1">
        <name>pyridoxal 5'-phosphate</name>
        <dbReference type="ChEBI" id="CHEBI:597326"/>
    </cofactor>
</comment>
<evidence type="ECO:0000313" key="9">
    <source>
        <dbReference type="EMBL" id="MBD1390385.1"/>
    </source>
</evidence>
<protein>
    <recommendedName>
        <fullName evidence="3">cysteine desulfurase</fullName>
        <ecNumber evidence="3">2.8.1.7</ecNumber>
    </recommendedName>
</protein>
<dbReference type="PANTHER" id="PTHR43586:SF8">
    <property type="entry name" value="CYSTEINE DESULFURASE 1, CHLOROPLASTIC"/>
    <property type="match status" value="1"/>
</dbReference>
<dbReference type="EMBL" id="JACXAF010000017">
    <property type="protein sequence ID" value="MBD1390385.1"/>
    <property type="molecule type" value="Genomic_DNA"/>
</dbReference>
<dbReference type="EC" id="2.8.1.7" evidence="3"/>
<evidence type="ECO:0000256" key="1">
    <source>
        <dbReference type="ARBA" id="ARBA00001933"/>
    </source>
</evidence>
<dbReference type="Proteomes" id="UP000638014">
    <property type="component" value="Unassembled WGS sequence"/>
</dbReference>
<dbReference type="InterPro" id="IPR015424">
    <property type="entry name" value="PyrdxlP-dep_Trfase"/>
</dbReference>
<dbReference type="InterPro" id="IPR000192">
    <property type="entry name" value="Aminotrans_V_dom"/>
</dbReference>
<dbReference type="InterPro" id="IPR015422">
    <property type="entry name" value="PyrdxlP-dep_Trfase_small"/>
</dbReference>
<dbReference type="GO" id="GO:0006534">
    <property type="term" value="P:cysteine metabolic process"/>
    <property type="evidence" value="ECO:0007669"/>
    <property type="project" value="InterPro"/>
</dbReference>
<dbReference type="SUPFAM" id="SSF82649">
    <property type="entry name" value="SufE/NifU"/>
    <property type="match status" value="1"/>
</dbReference>
<keyword evidence="5" id="KW-0663">Pyridoxal phosphate</keyword>
<proteinExistence type="inferred from homology"/>
<keyword evidence="10" id="KW-1185">Reference proteome</keyword>
<evidence type="ECO:0000259" key="8">
    <source>
        <dbReference type="Pfam" id="PF02657"/>
    </source>
</evidence>
<evidence type="ECO:0000259" key="7">
    <source>
        <dbReference type="Pfam" id="PF00266"/>
    </source>
</evidence>
<sequence>MLPLSSSDVNLNKNIRHQFPALQQRINGQPLAYLDSAATSQKPAPVLAAIQHFYRRDNANVHRAGYTIAARATEQFEQARAKVAGYFGMSARNLVWTRGCTEAINFVAYSWALQQLNAGDLLVVSGLEHHANLIPWQQVCRARNAELAIIPVLATGELDQQAFQQLLQRRPKLVALTHVSNVLGTVNPVANMIALAHQYDAKVLIDGAQAAAHLTVDVAELGADFYTFSGHKMYGPTGIGGVLLSNDMLNQCQPWQTGGEMVEAVSYDTASWAQPPHCFEAGTPNIAGAIGLASAVAFLEQLPEDWQQQEAALLAYAQQRLAAIDGIRLIAAPAEQVAVQSFVSDRIHPQDLAQYLDQFGVAVRLGKHCAHPLLAALGEPVTLRLSLGCYSNQQDIDQLIAAIDAAHQGDTETAVSAENNHLDLDEAVAALKVGQSWQQTLSRLIIVGKALPSALKAERAPQYLIHDCESATWLQLEHGESGWQCLVDSEANVVRGMLHLLALDFNRLAVAEQRQFDGRDWLAQQAFFQQLSMTRQSGISAAIEQLQQQLKT</sequence>
<evidence type="ECO:0000256" key="5">
    <source>
        <dbReference type="ARBA" id="ARBA00022898"/>
    </source>
</evidence>
<dbReference type="Gene3D" id="3.90.1150.10">
    <property type="entry name" value="Aspartate Aminotransferase, domain 1"/>
    <property type="match status" value="1"/>
</dbReference>
<accession>A0A8J6R3I2</accession>
<dbReference type="PANTHER" id="PTHR43586">
    <property type="entry name" value="CYSTEINE DESULFURASE"/>
    <property type="match status" value="1"/>
</dbReference>
<dbReference type="NCBIfam" id="TIGR01979">
    <property type="entry name" value="sufS"/>
    <property type="match status" value="1"/>
</dbReference>
<dbReference type="InterPro" id="IPR015421">
    <property type="entry name" value="PyrdxlP-dep_Trfase_major"/>
</dbReference>
<name>A0A8J6R3I2_9GAMM</name>
<comment type="similarity">
    <text evidence="2">Belongs to the class-V pyridoxal-phosphate-dependent aminotransferase family. Csd subfamily.</text>
</comment>
<reference evidence="9" key="1">
    <citation type="submission" date="2020-09" db="EMBL/GenBank/DDBJ databases">
        <title>A novel bacterium of genus Neiella, isolated from South China Sea.</title>
        <authorList>
            <person name="Huang H."/>
            <person name="Mo K."/>
            <person name="Hu Y."/>
        </authorList>
    </citation>
    <scope>NUCLEOTIDE SEQUENCE</scope>
    <source>
        <strain evidence="9">HB171785</strain>
    </source>
</reference>
<comment type="catalytic activity">
    <reaction evidence="6">
        <text>(sulfur carrier)-H + L-cysteine = (sulfur carrier)-SH + L-alanine</text>
        <dbReference type="Rhea" id="RHEA:43892"/>
        <dbReference type="Rhea" id="RHEA-COMP:14737"/>
        <dbReference type="Rhea" id="RHEA-COMP:14739"/>
        <dbReference type="ChEBI" id="CHEBI:29917"/>
        <dbReference type="ChEBI" id="CHEBI:35235"/>
        <dbReference type="ChEBI" id="CHEBI:57972"/>
        <dbReference type="ChEBI" id="CHEBI:64428"/>
        <dbReference type="EC" id="2.8.1.7"/>
    </reaction>
</comment>
<dbReference type="Gene3D" id="3.90.1010.10">
    <property type="match status" value="1"/>
</dbReference>
<feature type="domain" description="Fe-S metabolism associated" evidence="8">
    <location>
        <begin position="431"/>
        <end position="549"/>
    </location>
</feature>
<organism evidence="9 10">
    <name type="scientific">Neiella litorisoli</name>
    <dbReference type="NCBI Taxonomy" id="2771431"/>
    <lineage>
        <taxon>Bacteria</taxon>
        <taxon>Pseudomonadati</taxon>
        <taxon>Pseudomonadota</taxon>
        <taxon>Gammaproteobacteria</taxon>
        <taxon>Alteromonadales</taxon>
        <taxon>Echinimonadaceae</taxon>
        <taxon>Neiella</taxon>
    </lineage>
</organism>
<dbReference type="GO" id="GO:0031071">
    <property type="term" value="F:cysteine desulfurase activity"/>
    <property type="evidence" value="ECO:0007669"/>
    <property type="project" value="UniProtKB-EC"/>
</dbReference>
<dbReference type="GO" id="GO:0030170">
    <property type="term" value="F:pyridoxal phosphate binding"/>
    <property type="evidence" value="ECO:0007669"/>
    <property type="project" value="InterPro"/>
</dbReference>
<feature type="domain" description="Aminotransferase class V" evidence="7">
    <location>
        <begin position="33"/>
        <end position="399"/>
    </location>
</feature>
<evidence type="ECO:0000256" key="4">
    <source>
        <dbReference type="ARBA" id="ARBA00022679"/>
    </source>
</evidence>
<dbReference type="SUPFAM" id="SSF53383">
    <property type="entry name" value="PLP-dependent transferases"/>
    <property type="match status" value="1"/>
</dbReference>
<dbReference type="InterPro" id="IPR010970">
    <property type="entry name" value="Cys_dSase_SufS"/>
</dbReference>
<gene>
    <name evidence="9" type="primary">sufS</name>
    <name evidence="9" type="ORF">IC617_13160</name>
</gene>
<dbReference type="Pfam" id="PF02657">
    <property type="entry name" value="SufE"/>
    <property type="match status" value="1"/>
</dbReference>
<evidence type="ECO:0000256" key="2">
    <source>
        <dbReference type="ARBA" id="ARBA00010447"/>
    </source>
</evidence>
<evidence type="ECO:0000313" key="10">
    <source>
        <dbReference type="Proteomes" id="UP000638014"/>
    </source>
</evidence>
<evidence type="ECO:0000256" key="6">
    <source>
        <dbReference type="ARBA" id="ARBA00050776"/>
    </source>
</evidence>
<dbReference type="Gene3D" id="3.40.640.10">
    <property type="entry name" value="Type I PLP-dependent aspartate aminotransferase-like (Major domain)"/>
    <property type="match status" value="1"/>
</dbReference>
<dbReference type="AlphaFoldDB" id="A0A8J6R3I2"/>
<dbReference type="CDD" id="cd06453">
    <property type="entry name" value="SufS_like"/>
    <property type="match status" value="1"/>
</dbReference>
<dbReference type="InterPro" id="IPR003808">
    <property type="entry name" value="Fe-S_metab-assoc_dom"/>
</dbReference>